<dbReference type="InterPro" id="IPR001509">
    <property type="entry name" value="Epimerase_deHydtase"/>
</dbReference>
<dbReference type="OrthoDB" id="9814124at2"/>
<dbReference type="AlphaFoldDB" id="A0A5N7MSN3"/>
<proteinExistence type="predicted"/>
<dbReference type="InterPro" id="IPR036291">
    <property type="entry name" value="NAD(P)-bd_dom_sf"/>
</dbReference>
<reference evidence="2 3" key="1">
    <citation type="journal article" date="2019" name="Syst. Appl. Microbiol.">
        <title>Microvirga tunisiensis sp. nov., a root nodule symbiotic bacterium isolated from Lupinus micranthus and L. luteus grown in Northern Tunisia.</title>
        <authorList>
            <person name="Msaddak A."/>
            <person name="Rejili M."/>
            <person name="Duran D."/>
            <person name="Mars M."/>
            <person name="Palacios J.M."/>
            <person name="Ruiz-Argueso T."/>
            <person name="Rey L."/>
            <person name="Imperial J."/>
        </authorList>
    </citation>
    <scope>NUCLEOTIDE SEQUENCE [LARGE SCALE GENOMIC DNA]</scope>
    <source>
        <strain evidence="2 3">Lmie10</strain>
    </source>
</reference>
<name>A0A5N7MSN3_9HYPH</name>
<keyword evidence="3" id="KW-1185">Reference proteome</keyword>
<evidence type="ECO:0000259" key="1">
    <source>
        <dbReference type="Pfam" id="PF01370"/>
    </source>
</evidence>
<dbReference type="PANTHER" id="PTHR43245">
    <property type="entry name" value="BIFUNCTIONAL POLYMYXIN RESISTANCE PROTEIN ARNA"/>
    <property type="match status" value="1"/>
</dbReference>
<dbReference type="SUPFAM" id="SSF51735">
    <property type="entry name" value="NAD(P)-binding Rossmann-fold domains"/>
    <property type="match status" value="1"/>
</dbReference>
<evidence type="ECO:0000313" key="2">
    <source>
        <dbReference type="EMBL" id="MPR27016.1"/>
    </source>
</evidence>
<dbReference type="EMBL" id="VOSK01000069">
    <property type="protein sequence ID" value="MPR27016.1"/>
    <property type="molecule type" value="Genomic_DNA"/>
</dbReference>
<dbReference type="Pfam" id="PF01370">
    <property type="entry name" value="Epimerase"/>
    <property type="match status" value="1"/>
</dbReference>
<comment type="caution">
    <text evidence="2">The sequence shown here is derived from an EMBL/GenBank/DDBJ whole genome shotgun (WGS) entry which is preliminary data.</text>
</comment>
<feature type="domain" description="NAD-dependent epimerase/dehydratase" evidence="1">
    <location>
        <begin position="6"/>
        <end position="215"/>
    </location>
</feature>
<dbReference type="Proteomes" id="UP000403266">
    <property type="component" value="Unassembled WGS sequence"/>
</dbReference>
<sequence length="313" mass="32879">MNAPLIALTGATGFIGQHLLNELPKRGYRVRVLLRRPSEVPVGASSAVIGDIASPHNMAAALRDVDMVIHSAGLAHAMSGRPEDDYRTINTEATVRLAQAAERAGVKRFVFLSSIRAQTGPTAEGVLTEAEAPQPTDPYGRSKLEAERGLGELKLDWAALRPVLVYGPGVKGNMAALLTLAQSPWPLPLGGLSAKRSLLCLDNLAAAVDTVLKAPGPLRRPFIVADPEPVTIPEMVTALRRGLGRGPGLIPVPSFVLKGAAALVGRGEAYERLAGSLVASPEALRNLGWQPVSSTRDALAELARQTEAQASGA</sequence>
<dbReference type="PANTHER" id="PTHR43245:SF58">
    <property type="entry name" value="BLL5923 PROTEIN"/>
    <property type="match status" value="1"/>
</dbReference>
<dbReference type="Gene3D" id="3.40.50.720">
    <property type="entry name" value="NAD(P)-binding Rossmann-like Domain"/>
    <property type="match status" value="1"/>
</dbReference>
<dbReference type="RefSeq" id="WP_152713164.1">
    <property type="nucleotide sequence ID" value="NZ_VOSJ01000069.1"/>
</dbReference>
<accession>A0A5N7MSN3</accession>
<protein>
    <submittedName>
        <fullName evidence="2">NAD-dependent epimerase/dehydratase family protein</fullName>
    </submittedName>
</protein>
<evidence type="ECO:0000313" key="3">
    <source>
        <dbReference type="Proteomes" id="UP000403266"/>
    </source>
</evidence>
<organism evidence="2 3">
    <name type="scientific">Microvirga tunisiensis</name>
    <dbReference type="NCBI Taxonomy" id="2108360"/>
    <lineage>
        <taxon>Bacteria</taxon>
        <taxon>Pseudomonadati</taxon>
        <taxon>Pseudomonadota</taxon>
        <taxon>Alphaproteobacteria</taxon>
        <taxon>Hyphomicrobiales</taxon>
        <taxon>Methylobacteriaceae</taxon>
        <taxon>Microvirga</taxon>
    </lineage>
</organism>
<dbReference type="InterPro" id="IPR050177">
    <property type="entry name" value="Lipid_A_modif_metabolic_enz"/>
</dbReference>
<gene>
    <name evidence="2" type="ORF">FS320_17790</name>
</gene>